<evidence type="ECO:0000313" key="4">
    <source>
        <dbReference type="Proteomes" id="UP000298213"/>
    </source>
</evidence>
<evidence type="ECO:0000259" key="2">
    <source>
        <dbReference type="Pfam" id="PF05239"/>
    </source>
</evidence>
<sequence length="125" mass="14246">MTHENDSDTLARDETSDMIASDKVEGTTVYNQSGDRLGTVKHFMVGKRDGKVRYAVMSFGGFLGMGNRYYPLPWNALTYDDRQGGYVVNLTRDQIEQAPSYEDGQEPTYDRSYGQRVYGYYGFAY</sequence>
<comment type="caution">
    <text evidence="3">The sequence shown here is derived from an EMBL/GenBank/DDBJ whole genome shotgun (WGS) entry which is preliminary data.</text>
</comment>
<dbReference type="SUPFAM" id="SSF50346">
    <property type="entry name" value="PRC-barrel domain"/>
    <property type="match status" value="1"/>
</dbReference>
<organism evidence="3 4">
    <name type="scientific">Sphingomonas parva</name>
    <dbReference type="NCBI Taxonomy" id="2555898"/>
    <lineage>
        <taxon>Bacteria</taxon>
        <taxon>Pseudomonadati</taxon>
        <taxon>Pseudomonadota</taxon>
        <taxon>Alphaproteobacteria</taxon>
        <taxon>Sphingomonadales</taxon>
        <taxon>Sphingomonadaceae</taxon>
        <taxon>Sphingomonas</taxon>
    </lineage>
</organism>
<reference evidence="3 4" key="1">
    <citation type="submission" date="2019-03" db="EMBL/GenBank/DDBJ databases">
        <title>Genome sequence of Sphingomonas sp. 17J27-24.</title>
        <authorList>
            <person name="Kim M."/>
            <person name="Maeng S."/>
            <person name="Sathiyaraj S."/>
        </authorList>
    </citation>
    <scope>NUCLEOTIDE SEQUENCE [LARGE SCALE GENOMIC DNA]</scope>
    <source>
        <strain evidence="3 4">17J27-24</strain>
    </source>
</reference>
<dbReference type="AlphaFoldDB" id="A0A4Y8ZQ07"/>
<dbReference type="Pfam" id="PF05239">
    <property type="entry name" value="PRC"/>
    <property type="match status" value="1"/>
</dbReference>
<dbReference type="Gene3D" id="2.30.30.240">
    <property type="entry name" value="PRC-barrel domain"/>
    <property type="match status" value="1"/>
</dbReference>
<dbReference type="InterPro" id="IPR027275">
    <property type="entry name" value="PRC-brl_dom"/>
</dbReference>
<protein>
    <submittedName>
        <fullName evidence="3">PRC-barrel domain containing protein</fullName>
    </submittedName>
</protein>
<gene>
    <name evidence="3" type="ORF">E2493_14340</name>
</gene>
<dbReference type="Proteomes" id="UP000298213">
    <property type="component" value="Unassembled WGS sequence"/>
</dbReference>
<keyword evidence="4" id="KW-1185">Reference proteome</keyword>
<accession>A0A4Y8ZQ07</accession>
<feature type="domain" description="PRC-barrel" evidence="2">
    <location>
        <begin position="17"/>
        <end position="94"/>
    </location>
</feature>
<evidence type="ECO:0000256" key="1">
    <source>
        <dbReference type="SAM" id="MobiDB-lite"/>
    </source>
</evidence>
<name>A0A4Y8ZQ07_9SPHN</name>
<dbReference type="OrthoDB" id="7274881at2"/>
<dbReference type="PANTHER" id="PTHR36505">
    <property type="entry name" value="BLR1072 PROTEIN"/>
    <property type="match status" value="1"/>
</dbReference>
<dbReference type="RefSeq" id="WP_135087973.1">
    <property type="nucleotide sequence ID" value="NZ_SPDV01000029.1"/>
</dbReference>
<feature type="region of interest" description="Disordered" evidence="1">
    <location>
        <begin position="1"/>
        <end position="25"/>
    </location>
</feature>
<dbReference type="InterPro" id="IPR011033">
    <property type="entry name" value="PRC_barrel-like_sf"/>
</dbReference>
<dbReference type="EMBL" id="SPDV01000029">
    <property type="protein sequence ID" value="TFI57547.1"/>
    <property type="molecule type" value="Genomic_DNA"/>
</dbReference>
<dbReference type="PANTHER" id="PTHR36505:SF1">
    <property type="entry name" value="BLR1072 PROTEIN"/>
    <property type="match status" value="1"/>
</dbReference>
<proteinExistence type="predicted"/>
<evidence type="ECO:0000313" key="3">
    <source>
        <dbReference type="EMBL" id="TFI57547.1"/>
    </source>
</evidence>